<evidence type="ECO:0000313" key="4">
    <source>
        <dbReference type="Proteomes" id="UP000094669"/>
    </source>
</evidence>
<dbReference type="GO" id="GO:0008233">
    <property type="term" value="F:peptidase activity"/>
    <property type="evidence" value="ECO:0007669"/>
    <property type="project" value="UniProtKB-KW"/>
</dbReference>
<dbReference type="PROSITE" id="PS51787">
    <property type="entry name" value="LON_N"/>
    <property type="match status" value="1"/>
</dbReference>
<dbReference type="Gene3D" id="2.30.130.40">
    <property type="entry name" value="LON domain-like"/>
    <property type="match status" value="1"/>
</dbReference>
<feature type="domain" description="Lon N-terminal" evidence="2">
    <location>
        <begin position="6"/>
        <end position="201"/>
    </location>
</feature>
<dbReference type="PANTHER" id="PTHR46732">
    <property type="entry name" value="ATP-DEPENDENT PROTEASE LA (LON) DOMAIN PROTEIN"/>
    <property type="match status" value="1"/>
</dbReference>
<keyword evidence="1" id="KW-1133">Transmembrane helix</keyword>
<reference evidence="3" key="1">
    <citation type="submission" date="2018-01" db="EMBL/GenBank/DDBJ databases">
        <title>Genomic characterization of Leptospira inadai serogroup Lyme isolated from captured rat in Brazil and comparative analysis with human reference strain.</title>
        <authorList>
            <person name="Moreno L.Z."/>
            <person name="Loureiro A.P."/>
            <person name="Miraglia F."/>
            <person name="Kremer F.S."/>
            <person name="Eslabao M.R."/>
            <person name="Dellagostin O.A."/>
            <person name="Lilenbaum W."/>
            <person name="Moreno A.M."/>
        </authorList>
    </citation>
    <scope>NUCLEOTIDE SEQUENCE [LARGE SCALE GENOMIC DNA]</scope>
    <source>
        <strain evidence="3">M34/99</strain>
    </source>
</reference>
<organism evidence="3 4">
    <name type="scientific">Leptospira inadai serovar Lyme</name>
    <dbReference type="NCBI Taxonomy" id="293084"/>
    <lineage>
        <taxon>Bacteria</taxon>
        <taxon>Pseudomonadati</taxon>
        <taxon>Spirochaetota</taxon>
        <taxon>Spirochaetia</taxon>
        <taxon>Leptospirales</taxon>
        <taxon>Leptospiraceae</taxon>
        <taxon>Leptospira</taxon>
    </lineage>
</organism>
<evidence type="ECO:0000256" key="1">
    <source>
        <dbReference type="SAM" id="Phobius"/>
    </source>
</evidence>
<dbReference type="Pfam" id="PF02190">
    <property type="entry name" value="LON_substr_bdg"/>
    <property type="match status" value="1"/>
</dbReference>
<feature type="transmembrane region" description="Helical" evidence="1">
    <location>
        <begin position="6"/>
        <end position="27"/>
    </location>
</feature>
<keyword evidence="3" id="KW-0645">Protease</keyword>
<keyword evidence="1" id="KW-0472">Membrane</keyword>
<keyword evidence="3" id="KW-0378">Hydrolase</keyword>
<dbReference type="SMART" id="SM00464">
    <property type="entry name" value="LON"/>
    <property type="match status" value="1"/>
</dbReference>
<dbReference type="EMBL" id="MCRM02000003">
    <property type="protein sequence ID" value="PNV76280.1"/>
    <property type="molecule type" value="Genomic_DNA"/>
</dbReference>
<keyword evidence="4" id="KW-1185">Reference proteome</keyword>
<dbReference type="SUPFAM" id="SSF88697">
    <property type="entry name" value="PUA domain-like"/>
    <property type="match status" value="1"/>
</dbReference>
<accession>A0ABX4YM14</accession>
<dbReference type="PANTHER" id="PTHR46732:SF8">
    <property type="entry name" value="ATP-DEPENDENT PROTEASE LA (LON) DOMAIN PROTEIN"/>
    <property type="match status" value="1"/>
</dbReference>
<dbReference type="GO" id="GO:0006508">
    <property type="term" value="P:proteolysis"/>
    <property type="evidence" value="ECO:0007669"/>
    <property type="project" value="UniProtKB-KW"/>
</dbReference>
<dbReference type="InterPro" id="IPR015947">
    <property type="entry name" value="PUA-like_sf"/>
</dbReference>
<dbReference type="InterPro" id="IPR003111">
    <property type="entry name" value="Lon_prtase_N"/>
</dbReference>
<sequence length="204" mass="23386">MSTTTIPIFPLPGIILFPGTFLPLHIFEPRYRMMLDYCSESGEEMAVAPIRMDSLKKQDPHPEIESVFGWGTIIRRDPLPDGRSNILLEGKGIAKLSGYEVMDPFRIGIIEKIPSETKYTKEDGFRDVFDKILSLTKRILLAEGAQEDLILRMNELWNHPFPIDFISSILNFEFQKKQEILSHPDPIAKAKVLLWIVEEMNLGE</sequence>
<proteinExistence type="predicted"/>
<dbReference type="Proteomes" id="UP000094669">
    <property type="component" value="Unassembled WGS sequence"/>
</dbReference>
<dbReference type="InterPro" id="IPR046336">
    <property type="entry name" value="Lon_prtase_N_sf"/>
</dbReference>
<evidence type="ECO:0000313" key="3">
    <source>
        <dbReference type="EMBL" id="PNV76280.1"/>
    </source>
</evidence>
<evidence type="ECO:0000259" key="2">
    <source>
        <dbReference type="PROSITE" id="PS51787"/>
    </source>
</evidence>
<comment type="caution">
    <text evidence="3">The sequence shown here is derived from an EMBL/GenBank/DDBJ whole genome shotgun (WGS) entry which is preliminary data.</text>
</comment>
<protein>
    <submittedName>
        <fullName evidence="3">ATP-dependent Lon protease</fullName>
    </submittedName>
</protein>
<keyword evidence="1" id="KW-0812">Transmembrane</keyword>
<gene>
    <name evidence="3" type="ORF">BES34_004580</name>
</gene>
<name>A0ABX4YM14_9LEPT</name>